<dbReference type="EMBL" id="CAJVQC010049900">
    <property type="protein sequence ID" value="CAG8788274.1"/>
    <property type="molecule type" value="Genomic_DNA"/>
</dbReference>
<evidence type="ECO:0000313" key="1">
    <source>
        <dbReference type="EMBL" id="CAG8788274.1"/>
    </source>
</evidence>
<accession>A0ACA9RCV8</accession>
<sequence>NKKRNCPQYNEKLDTLATLQAEFATENIQNDNPTHSKPL</sequence>
<gene>
    <name evidence="1" type="ORF">RPERSI_LOCUS18679</name>
</gene>
<dbReference type="Proteomes" id="UP000789920">
    <property type="component" value="Unassembled WGS sequence"/>
</dbReference>
<keyword evidence="2" id="KW-1185">Reference proteome</keyword>
<reference evidence="1" key="1">
    <citation type="submission" date="2021-06" db="EMBL/GenBank/DDBJ databases">
        <authorList>
            <person name="Kallberg Y."/>
            <person name="Tangrot J."/>
            <person name="Rosling A."/>
        </authorList>
    </citation>
    <scope>NUCLEOTIDE SEQUENCE</scope>
    <source>
        <strain evidence="1">MA461A</strain>
    </source>
</reference>
<evidence type="ECO:0000313" key="2">
    <source>
        <dbReference type="Proteomes" id="UP000789920"/>
    </source>
</evidence>
<name>A0ACA9RCV8_9GLOM</name>
<feature type="non-terminal residue" evidence="1">
    <location>
        <position position="1"/>
    </location>
</feature>
<organism evidence="1 2">
    <name type="scientific">Racocetra persica</name>
    <dbReference type="NCBI Taxonomy" id="160502"/>
    <lineage>
        <taxon>Eukaryota</taxon>
        <taxon>Fungi</taxon>
        <taxon>Fungi incertae sedis</taxon>
        <taxon>Mucoromycota</taxon>
        <taxon>Glomeromycotina</taxon>
        <taxon>Glomeromycetes</taxon>
        <taxon>Diversisporales</taxon>
        <taxon>Gigasporaceae</taxon>
        <taxon>Racocetra</taxon>
    </lineage>
</organism>
<proteinExistence type="predicted"/>
<protein>
    <submittedName>
        <fullName evidence="1">18150_t:CDS:1</fullName>
    </submittedName>
</protein>
<comment type="caution">
    <text evidence="1">The sequence shown here is derived from an EMBL/GenBank/DDBJ whole genome shotgun (WGS) entry which is preliminary data.</text>
</comment>